<keyword evidence="8" id="KW-1185">Reference proteome</keyword>
<dbReference type="PANTHER" id="PTHR10543:SF89">
    <property type="entry name" value="CAROTENOID 9,10(9',10')-CLEAVAGE DIOXYGENASE 1"/>
    <property type="match status" value="1"/>
</dbReference>
<proteinExistence type="inferred from homology"/>
<feature type="binding site" evidence="5">
    <location>
        <position position="153"/>
    </location>
    <ligand>
        <name>Fe cation</name>
        <dbReference type="ChEBI" id="CHEBI:24875"/>
        <note>catalytic</note>
    </ligand>
</feature>
<dbReference type="Pfam" id="PF03055">
    <property type="entry name" value="RPE65"/>
    <property type="match status" value="1"/>
</dbReference>
<dbReference type="GO" id="GO:0046872">
    <property type="term" value="F:metal ion binding"/>
    <property type="evidence" value="ECO:0007669"/>
    <property type="project" value="UniProtKB-KW"/>
</dbReference>
<keyword evidence="4 5" id="KW-0408">Iron</keyword>
<dbReference type="GO" id="GO:0010436">
    <property type="term" value="F:carotenoid dioxygenase activity"/>
    <property type="evidence" value="ECO:0007669"/>
    <property type="project" value="TreeGrafter"/>
</dbReference>
<evidence type="ECO:0000313" key="7">
    <source>
        <dbReference type="EMBL" id="TKT72499.1"/>
    </source>
</evidence>
<feature type="binding site" evidence="5">
    <location>
        <position position="201"/>
    </location>
    <ligand>
        <name>Fe cation</name>
        <dbReference type="ChEBI" id="CHEBI:24875"/>
        <note>catalytic</note>
    </ligand>
</feature>
<dbReference type="PANTHER" id="PTHR10543">
    <property type="entry name" value="BETA-CAROTENE DIOXYGENASE"/>
    <property type="match status" value="1"/>
</dbReference>
<dbReference type="EC" id="1.13.11.-" evidence="6"/>
<accession>A0A4U6BPV1</accession>
<evidence type="ECO:0000256" key="1">
    <source>
        <dbReference type="ARBA" id="ARBA00006787"/>
    </source>
</evidence>
<comment type="caution">
    <text evidence="7">The sequence shown here is derived from an EMBL/GenBank/DDBJ whole genome shotgun (WGS) entry which is preliminary data.</text>
</comment>
<dbReference type="GO" id="GO:0016121">
    <property type="term" value="P:carotene catabolic process"/>
    <property type="evidence" value="ECO:0007669"/>
    <property type="project" value="TreeGrafter"/>
</dbReference>
<feature type="binding site" evidence="5">
    <location>
        <position position="265"/>
    </location>
    <ligand>
        <name>Fe cation</name>
        <dbReference type="ChEBI" id="CHEBI:24875"/>
        <note>catalytic</note>
    </ligand>
</feature>
<comment type="cofactor">
    <cofactor evidence="5 6">
        <name>Fe(2+)</name>
        <dbReference type="ChEBI" id="CHEBI:29033"/>
    </cofactor>
    <text evidence="5 6">Binds 1 Fe(2+) ion per subunit.</text>
</comment>
<dbReference type="EMBL" id="LBIA02000001">
    <property type="protein sequence ID" value="TKT72499.1"/>
    <property type="molecule type" value="Genomic_DNA"/>
</dbReference>
<protein>
    <recommendedName>
        <fullName evidence="6">Dioxygenase</fullName>
        <ecNumber evidence="6">1.13.11.-</ecNumber>
    </recommendedName>
</protein>
<dbReference type="OrthoDB" id="6636843at2"/>
<evidence type="ECO:0000256" key="3">
    <source>
        <dbReference type="ARBA" id="ARBA00023002"/>
    </source>
</evidence>
<feature type="binding site" evidence="5">
    <location>
        <position position="439"/>
    </location>
    <ligand>
        <name>Fe cation</name>
        <dbReference type="ChEBI" id="CHEBI:24875"/>
        <note>catalytic</note>
    </ligand>
</feature>
<reference evidence="7" key="1">
    <citation type="submission" date="2019-04" db="EMBL/GenBank/DDBJ databases">
        <title>Whole genome sequencing of cave bacteria.</title>
        <authorList>
            <person name="Gan H.M."/>
            <person name="Barton H."/>
            <person name="Savka M.A."/>
        </authorList>
    </citation>
    <scope>NUCLEOTIDE SEQUENCE [LARGE SCALE GENOMIC DNA]</scope>
    <source>
        <strain evidence="7">LC387</strain>
    </source>
</reference>
<evidence type="ECO:0000256" key="4">
    <source>
        <dbReference type="ARBA" id="ARBA00023004"/>
    </source>
</evidence>
<dbReference type="RefSeq" id="WP_046827027.1">
    <property type="nucleotide sequence ID" value="NZ_LBIA02000001.1"/>
</dbReference>
<evidence type="ECO:0000256" key="6">
    <source>
        <dbReference type="RuleBase" id="RU364048"/>
    </source>
</evidence>
<dbReference type="STRING" id="211460.YH63_04765"/>
<sequence length="446" mass="49351">MSQLDTTAESEPFWEKGNLAPVHEEVTAFDLPVEGAIPPELNGLYARNGANPREGHSGHWFLGDGMLHGVSLKDGRAEWYRNRWVRTPRFNGAPRKPGMPDIRSGVANTNVMAHAGKIMALVESALPVVMNRELETIGSYDYDGKLDTPFTAHPKICPTTGELHFFGYGFQPPFLTYHAADANGTLLRSVPVPTRAPTMVHDFAMTSQHVIFMDLPVVFDMPAAQRGTMPFAWSDSYGARLGILKRGAGIESLRWVEIEPCYVFHVANAFEESDGTIVIDVAWYNELWRGGPSSKTFDKAVLRRWRIAPGAARAQEQTLDDRSIEFPRVNDDRAGMRHDIVYTVDAGDENLATSSYSSLRKYDLKTGQSTQHTFDKGMASEFVHVPGAGGKGEDDGWLIGFVYDRARGASDLMILDAQRMGAKPVARIMLPARVPQGFHGNWMPGV</sequence>
<evidence type="ECO:0000256" key="2">
    <source>
        <dbReference type="ARBA" id="ARBA00022723"/>
    </source>
</evidence>
<evidence type="ECO:0000313" key="8">
    <source>
        <dbReference type="Proteomes" id="UP000034832"/>
    </source>
</evidence>
<gene>
    <name evidence="7" type="ORF">YH63_014245</name>
</gene>
<keyword evidence="6 7" id="KW-0223">Dioxygenase</keyword>
<organism evidence="7 8">
    <name type="scientific">Afipia massiliensis</name>
    <dbReference type="NCBI Taxonomy" id="211460"/>
    <lineage>
        <taxon>Bacteria</taxon>
        <taxon>Pseudomonadati</taxon>
        <taxon>Pseudomonadota</taxon>
        <taxon>Alphaproteobacteria</taxon>
        <taxon>Hyphomicrobiales</taxon>
        <taxon>Nitrobacteraceae</taxon>
        <taxon>Afipia</taxon>
    </lineage>
</organism>
<keyword evidence="3 6" id="KW-0560">Oxidoreductase</keyword>
<comment type="similarity">
    <text evidence="1 6">Belongs to the carotenoid oxygenase family.</text>
</comment>
<dbReference type="AlphaFoldDB" id="A0A4U6BPV1"/>
<name>A0A4U6BPV1_9BRAD</name>
<evidence type="ECO:0000256" key="5">
    <source>
        <dbReference type="PIRSR" id="PIRSR604294-1"/>
    </source>
</evidence>
<keyword evidence="2 5" id="KW-0479">Metal-binding</keyword>
<dbReference type="InterPro" id="IPR004294">
    <property type="entry name" value="Carotenoid_Oase"/>
</dbReference>
<dbReference type="Proteomes" id="UP000034832">
    <property type="component" value="Unassembled WGS sequence"/>
</dbReference>